<feature type="signal peptide" evidence="1">
    <location>
        <begin position="1"/>
        <end position="22"/>
    </location>
</feature>
<dbReference type="Proteomes" id="UP000266841">
    <property type="component" value="Unassembled WGS sequence"/>
</dbReference>
<dbReference type="SUPFAM" id="SSF53335">
    <property type="entry name" value="S-adenosyl-L-methionine-dependent methyltransferases"/>
    <property type="match status" value="1"/>
</dbReference>
<dbReference type="PANTHER" id="PTHR34009:SF3">
    <property type="entry name" value="METHYLTRANSFERASE FKBM DOMAIN-CONTAINING PROTEIN"/>
    <property type="match status" value="1"/>
</dbReference>
<gene>
    <name evidence="3" type="ORF">THAOC_13928</name>
</gene>
<dbReference type="Pfam" id="PF05050">
    <property type="entry name" value="Methyltransf_21"/>
    <property type="match status" value="1"/>
</dbReference>
<evidence type="ECO:0000256" key="1">
    <source>
        <dbReference type="SAM" id="SignalP"/>
    </source>
</evidence>
<dbReference type="PANTHER" id="PTHR34009">
    <property type="entry name" value="PROTEIN STAR"/>
    <property type="match status" value="1"/>
</dbReference>
<dbReference type="eggNOG" id="ENOG502RRB2">
    <property type="taxonomic scope" value="Eukaryota"/>
</dbReference>
<dbReference type="OrthoDB" id="2154188at2759"/>
<evidence type="ECO:0000313" key="3">
    <source>
        <dbReference type="EMBL" id="EJK65239.1"/>
    </source>
</evidence>
<dbReference type="InterPro" id="IPR053202">
    <property type="entry name" value="EGF_Rcpt_Signaling_Reg"/>
</dbReference>
<organism evidence="3 4">
    <name type="scientific">Thalassiosira oceanica</name>
    <name type="common">Marine diatom</name>
    <dbReference type="NCBI Taxonomy" id="159749"/>
    <lineage>
        <taxon>Eukaryota</taxon>
        <taxon>Sar</taxon>
        <taxon>Stramenopiles</taxon>
        <taxon>Ochrophyta</taxon>
        <taxon>Bacillariophyta</taxon>
        <taxon>Coscinodiscophyceae</taxon>
        <taxon>Thalassiosirophycidae</taxon>
        <taxon>Thalassiosirales</taxon>
        <taxon>Thalassiosiraceae</taxon>
        <taxon>Thalassiosira</taxon>
    </lineage>
</organism>
<protein>
    <recommendedName>
        <fullName evidence="2">Methyltransferase FkbM domain-containing protein</fullName>
    </recommendedName>
</protein>
<dbReference type="GO" id="GO:0005886">
    <property type="term" value="C:plasma membrane"/>
    <property type="evidence" value="ECO:0007669"/>
    <property type="project" value="TreeGrafter"/>
</dbReference>
<dbReference type="OMA" id="TEYHTIP"/>
<evidence type="ECO:0000259" key="2">
    <source>
        <dbReference type="Pfam" id="PF05050"/>
    </source>
</evidence>
<dbReference type="GO" id="GO:0031902">
    <property type="term" value="C:late endosome membrane"/>
    <property type="evidence" value="ECO:0007669"/>
    <property type="project" value="TreeGrafter"/>
</dbReference>
<comment type="caution">
    <text evidence="3">The sequence shown here is derived from an EMBL/GenBank/DDBJ whole genome shotgun (WGS) entry which is preliminary data.</text>
</comment>
<dbReference type="Gene3D" id="3.40.50.150">
    <property type="entry name" value="Vaccinia Virus protein VP39"/>
    <property type="match status" value="1"/>
</dbReference>
<accession>K0SJX2</accession>
<dbReference type="InterPro" id="IPR029063">
    <property type="entry name" value="SAM-dependent_MTases_sf"/>
</dbReference>
<dbReference type="InterPro" id="IPR006342">
    <property type="entry name" value="FkbM_mtfrase"/>
</dbReference>
<keyword evidence="1" id="KW-0732">Signal</keyword>
<dbReference type="GO" id="GO:0005789">
    <property type="term" value="C:endoplasmic reticulum membrane"/>
    <property type="evidence" value="ECO:0007669"/>
    <property type="project" value="TreeGrafter"/>
</dbReference>
<reference evidence="3 4" key="1">
    <citation type="journal article" date="2012" name="Genome Biol.">
        <title>Genome and low-iron response of an oceanic diatom adapted to chronic iron limitation.</title>
        <authorList>
            <person name="Lommer M."/>
            <person name="Specht M."/>
            <person name="Roy A.S."/>
            <person name="Kraemer L."/>
            <person name="Andreson R."/>
            <person name="Gutowska M.A."/>
            <person name="Wolf J."/>
            <person name="Bergner S.V."/>
            <person name="Schilhabel M.B."/>
            <person name="Klostermeier U.C."/>
            <person name="Beiko R.G."/>
            <person name="Rosenstiel P."/>
            <person name="Hippler M."/>
            <person name="Laroche J."/>
        </authorList>
    </citation>
    <scope>NUCLEOTIDE SEQUENCE [LARGE SCALE GENOMIC DNA]</scope>
    <source>
        <strain evidence="3 4">CCMP1005</strain>
    </source>
</reference>
<proteinExistence type="predicted"/>
<dbReference type="GO" id="GO:0006888">
    <property type="term" value="P:endoplasmic reticulum to Golgi vesicle-mediated transport"/>
    <property type="evidence" value="ECO:0007669"/>
    <property type="project" value="TreeGrafter"/>
</dbReference>
<dbReference type="EMBL" id="AGNL01016135">
    <property type="protein sequence ID" value="EJK65239.1"/>
    <property type="molecule type" value="Genomic_DNA"/>
</dbReference>
<keyword evidence="4" id="KW-1185">Reference proteome</keyword>
<dbReference type="GO" id="GO:0016197">
    <property type="term" value="P:endosomal transport"/>
    <property type="evidence" value="ECO:0007669"/>
    <property type="project" value="TreeGrafter"/>
</dbReference>
<evidence type="ECO:0000313" key="4">
    <source>
        <dbReference type="Proteomes" id="UP000266841"/>
    </source>
</evidence>
<feature type="chain" id="PRO_5003840072" description="Methyltransferase FkbM domain-containing protein" evidence="1">
    <location>
        <begin position="23"/>
        <end position="299"/>
    </location>
</feature>
<dbReference type="AlphaFoldDB" id="K0SJX2"/>
<feature type="domain" description="Methyltransferase FkbM" evidence="2">
    <location>
        <begin position="93"/>
        <end position="262"/>
    </location>
</feature>
<sequence length="299" mass="33236">MATTQLSLAAFLLVSCPLEAWSAMNLRMFRDPKSSRSKDPAGWAGTTCQTKATACKYDVQALAYENVLKSEDGEDRCLLTKYFEGICDGTYLDLGAVDGVHHSNTYAMYKLLGWTGVNVEIDPTNFERLIVNRPNDIANVNVAVCSESDGVHYAPSPDNIALGGIWEFSSEANREEKWPGVTEYHTIPTKCTPLQSVLDASVSAKGKKYYFDFASIDIEGSEISALYGIDYDRISFGLILLEKNGNDDTNRQVHELLSSKGYDEVTQPCGGQNLMYVNRSFHRIYAKLRNQNFQLRGSS</sequence>
<name>K0SJX2_THAOC</name>
<dbReference type="GO" id="GO:0005794">
    <property type="term" value="C:Golgi apparatus"/>
    <property type="evidence" value="ECO:0007669"/>
    <property type="project" value="TreeGrafter"/>
</dbReference>